<dbReference type="VEuPathDB" id="FungiDB:MPH_01705"/>
<evidence type="ECO:0000313" key="1">
    <source>
        <dbReference type="EMBL" id="EKG20980.1"/>
    </source>
</evidence>
<accession>K2SWQ2</accession>
<proteinExistence type="predicted"/>
<dbReference type="Proteomes" id="UP000007129">
    <property type="component" value="Unassembled WGS sequence"/>
</dbReference>
<sequence>MSKVGDQAKSMRGCNVPKGLVFLNVNPKFEWRYNCSPTHKSCALQMTAEQYALRQRNGVASSRPGAYRVEAVLRTRMFSGLPDMDVRTAASTAHIAIQLLQGSGVHQCLVGSADIKLRSEAKLQPAQKNRRADTIDLCGINKGNSSPKSVIRP</sequence>
<organism evidence="1 2">
    <name type="scientific">Macrophomina phaseolina (strain MS6)</name>
    <name type="common">Charcoal rot fungus</name>
    <dbReference type="NCBI Taxonomy" id="1126212"/>
    <lineage>
        <taxon>Eukaryota</taxon>
        <taxon>Fungi</taxon>
        <taxon>Dikarya</taxon>
        <taxon>Ascomycota</taxon>
        <taxon>Pezizomycotina</taxon>
        <taxon>Dothideomycetes</taxon>
        <taxon>Dothideomycetes incertae sedis</taxon>
        <taxon>Botryosphaeriales</taxon>
        <taxon>Botryosphaeriaceae</taxon>
        <taxon>Macrophomina</taxon>
    </lineage>
</organism>
<dbReference type="AlphaFoldDB" id="K2SWQ2"/>
<gene>
    <name evidence="1" type="ORF">MPH_01705</name>
</gene>
<protein>
    <submittedName>
        <fullName evidence="1">Uncharacterized protein</fullName>
    </submittedName>
</protein>
<dbReference type="EMBL" id="AHHD01000071">
    <property type="protein sequence ID" value="EKG20980.1"/>
    <property type="molecule type" value="Genomic_DNA"/>
</dbReference>
<dbReference type="HOGENOM" id="CLU_1713606_0_0_1"/>
<dbReference type="InParanoid" id="K2SWQ2"/>
<reference evidence="1 2" key="1">
    <citation type="journal article" date="2012" name="BMC Genomics">
        <title>Tools to kill: Genome of one of the most destructive plant pathogenic fungi Macrophomina phaseolina.</title>
        <authorList>
            <person name="Islam M.S."/>
            <person name="Haque M.S."/>
            <person name="Islam M.M."/>
            <person name="Emdad E.M."/>
            <person name="Halim A."/>
            <person name="Hossen Q.M.M."/>
            <person name="Hossain M.Z."/>
            <person name="Ahmed B."/>
            <person name="Rahim S."/>
            <person name="Rahman M.S."/>
            <person name="Alam M.M."/>
            <person name="Hou S."/>
            <person name="Wan X."/>
            <person name="Saito J.A."/>
            <person name="Alam M."/>
        </authorList>
    </citation>
    <scope>NUCLEOTIDE SEQUENCE [LARGE SCALE GENOMIC DNA]</scope>
    <source>
        <strain evidence="1 2">MS6</strain>
    </source>
</reference>
<evidence type="ECO:0000313" key="2">
    <source>
        <dbReference type="Proteomes" id="UP000007129"/>
    </source>
</evidence>
<name>K2SWQ2_MACPH</name>
<comment type="caution">
    <text evidence="1">The sequence shown here is derived from an EMBL/GenBank/DDBJ whole genome shotgun (WGS) entry which is preliminary data.</text>
</comment>